<dbReference type="AlphaFoldDB" id="A0A815KYU3"/>
<evidence type="ECO:0000313" key="4">
    <source>
        <dbReference type="Proteomes" id="UP000663864"/>
    </source>
</evidence>
<dbReference type="PANTHER" id="PTHR21301:SF10">
    <property type="entry name" value="REVERSE TRANSCRIPTASE DOMAIN-CONTAINING PROTEIN"/>
    <property type="match status" value="1"/>
</dbReference>
<dbReference type="InterPro" id="IPR058912">
    <property type="entry name" value="HTH_animal"/>
</dbReference>
<evidence type="ECO:0000313" key="3">
    <source>
        <dbReference type="EMBL" id="CAF1402165.1"/>
    </source>
</evidence>
<dbReference type="Proteomes" id="UP000663864">
    <property type="component" value="Unassembled WGS sequence"/>
</dbReference>
<name>A0A815KYU3_9BILA</name>
<feature type="compositionally biased region" description="Basic residues" evidence="1">
    <location>
        <begin position="19"/>
        <end position="33"/>
    </location>
</feature>
<comment type="caution">
    <text evidence="3">The sequence shown here is derived from an EMBL/GenBank/DDBJ whole genome shotgun (WGS) entry which is preliminary data.</text>
</comment>
<gene>
    <name evidence="3" type="ORF">ZHD862_LOCUS33183</name>
</gene>
<protein>
    <recommendedName>
        <fullName evidence="2">Helix-turn-helix domain-containing protein</fullName>
    </recommendedName>
</protein>
<feature type="region of interest" description="Disordered" evidence="1">
    <location>
        <begin position="74"/>
        <end position="123"/>
    </location>
</feature>
<feature type="domain" description="Helix-turn-helix" evidence="2">
    <location>
        <begin position="839"/>
        <end position="888"/>
    </location>
</feature>
<evidence type="ECO:0000259" key="2">
    <source>
        <dbReference type="Pfam" id="PF26215"/>
    </source>
</evidence>
<feature type="compositionally biased region" description="Low complexity" evidence="1">
    <location>
        <begin position="1"/>
        <end position="10"/>
    </location>
</feature>
<organism evidence="3 4">
    <name type="scientific">Rotaria sordida</name>
    <dbReference type="NCBI Taxonomy" id="392033"/>
    <lineage>
        <taxon>Eukaryota</taxon>
        <taxon>Metazoa</taxon>
        <taxon>Spiralia</taxon>
        <taxon>Gnathifera</taxon>
        <taxon>Rotifera</taxon>
        <taxon>Eurotatoria</taxon>
        <taxon>Bdelloidea</taxon>
        <taxon>Philodinida</taxon>
        <taxon>Philodinidae</taxon>
        <taxon>Rotaria</taxon>
    </lineage>
</organism>
<sequence length="888" mass="105562">MNSNNINSNNDQQVPTNVQRKKCHGNRRDQRFRRKCRAKGMKPKIIEKLLMKRKQAENQNHNNTKHMNMQKIQTNKQTTDINNSSKLMTINPNKRKRDVSSQDLKLNSTLVRSRSASQPLSKKIKEKNKTVANSLMQNNNNTNNRKYRRPMYLKRLLPRFFKRLSKILKYPLKDKVTRDFLCARLELMDQQYYLTVDQELWQSYVNIGLEHHIWPNQLYNMAKATDFELCRQYIIKYIKDIEHELDLCQMKLREQTRSCPVTTLPLVQIDSHLKKLVQRERHYLSVRNNDQLTKFKDDLHVQQLFETISQYRLTFDQFNELENFTSPMIYTPKIQNKIAIQVNNDRIKIIKEAKRIWLNIAFYAYEVNLQKYDHQYRSIWFELQSRLFNDTTVNGNVIFNHFNEYMTSQINKLKSDIRHNLTSYRHILLQNRQRSVSSKNTIRVSPEPYLDLLENPFNEPEWNYLCLGPSFIRLNQSAIRTVDQQKSEIKNEHKDITKKVESHLIKHHSIPWKSRVLTDYSNEVFDHFNQCYFTPLSCKEQIEVLEQAQKTTSIRQKIKKNDLILRLTDKGNNFYIGSASEFEKKAEKFFQETNAFIEISVNPFNQIQDQVIQLLNRLRSKRLILEWQLKEMMSDRKNSELAHLYFNPKTHKDDIPVRPTESLLKPTTLFCTFDIRNLCTMLPQDEALDILVEFLQFYGYTKVKGINLETIRELAAIVLKENVFVYGNKIYKQVLGGAMGSSFTLTLANIFMWKWQKELVRRQDMTSEFYGRYIDDIFMTWNKSEKALQDLLDHANTWHPNIKLEYKISKSLPFLDVVLTNNNGIFSTSVYHKPAAEPYFVPFNSDHPRHVFVNVIQTSLTRAVRYSSTFESFNTERRYIQLALLYNG</sequence>
<proteinExistence type="predicted"/>
<dbReference type="PANTHER" id="PTHR21301">
    <property type="entry name" value="REVERSE TRANSCRIPTASE"/>
    <property type="match status" value="1"/>
</dbReference>
<feature type="compositionally biased region" description="Polar residues" evidence="1">
    <location>
        <begin position="74"/>
        <end position="92"/>
    </location>
</feature>
<evidence type="ECO:0000256" key="1">
    <source>
        <dbReference type="SAM" id="MobiDB-lite"/>
    </source>
</evidence>
<accession>A0A815KYU3</accession>
<feature type="compositionally biased region" description="Polar residues" evidence="1">
    <location>
        <begin position="101"/>
        <end position="120"/>
    </location>
</feature>
<dbReference type="Pfam" id="PF26215">
    <property type="entry name" value="HTH_animal"/>
    <property type="match status" value="1"/>
</dbReference>
<reference evidence="3" key="1">
    <citation type="submission" date="2021-02" db="EMBL/GenBank/DDBJ databases">
        <authorList>
            <person name="Nowell W R."/>
        </authorList>
    </citation>
    <scope>NUCLEOTIDE SEQUENCE</scope>
</reference>
<dbReference type="EMBL" id="CAJNOT010003839">
    <property type="protein sequence ID" value="CAF1402165.1"/>
    <property type="molecule type" value="Genomic_DNA"/>
</dbReference>
<feature type="region of interest" description="Disordered" evidence="1">
    <location>
        <begin position="1"/>
        <end position="33"/>
    </location>
</feature>